<dbReference type="InterPro" id="IPR029016">
    <property type="entry name" value="GAF-like_dom_sf"/>
</dbReference>
<evidence type="ECO:0000256" key="5">
    <source>
        <dbReference type="ARBA" id="ARBA00023159"/>
    </source>
</evidence>
<dbReference type="PROSITE" id="PS00675">
    <property type="entry name" value="SIGMA54_INTERACT_1"/>
    <property type="match status" value="1"/>
</dbReference>
<evidence type="ECO:0000259" key="9">
    <source>
        <dbReference type="PROSITE" id="PS50045"/>
    </source>
</evidence>
<dbReference type="InterPro" id="IPR002078">
    <property type="entry name" value="Sigma_54_int"/>
</dbReference>
<keyword evidence="8" id="KW-0472">Membrane</keyword>
<dbReference type="InterPro" id="IPR025944">
    <property type="entry name" value="Sigma_54_int_dom_CS"/>
</dbReference>
<keyword evidence="11" id="KW-1185">Reference proteome</keyword>
<keyword evidence="6" id="KW-0804">Transcription</keyword>
<keyword evidence="5" id="KW-0010">Activator</keyword>
<feature type="region of interest" description="Disordered" evidence="7">
    <location>
        <begin position="926"/>
        <end position="975"/>
    </location>
</feature>
<keyword evidence="8" id="KW-1133">Transmembrane helix</keyword>
<dbReference type="KEGG" id="saci:Sinac_0792"/>
<proteinExistence type="predicted"/>
<keyword evidence="4" id="KW-0238">DNA-binding</keyword>
<dbReference type="Gene3D" id="3.30.450.40">
    <property type="match status" value="1"/>
</dbReference>
<dbReference type="Pfam" id="PF00158">
    <property type="entry name" value="Sigma54_activat"/>
    <property type="match status" value="1"/>
</dbReference>
<dbReference type="PANTHER" id="PTHR32071">
    <property type="entry name" value="TRANSCRIPTIONAL REGULATORY PROTEIN"/>
    <property type="match status" value="1"/>
</dbReference>
<dbReference type="InterPro" id="IPR025943">
    <property type="entry name" value="Sigma_54_int_dom_ATP-bd_2"/>
</dbReference>
<evidence type="ECO:0000256" key="1">
    <source>
        <dbReference type="ARBA" id="ARBA00022741"/>
    </source>
</evidence>
<gene>
    <name evidence="10" type="ordered locus">Sinac_0792</name>
</gene>
<keyword evidence="8" id="KW-0812">Transmembrane</keyword>
<dbReference type="SUPFAM" id="SSF55781">
    <property type="entry name" value="GAF domain-like"/>
    <property type="match status" value="1"/>
</dbReference>
<feature type="transmembrane region" description="Helical" evidence="8">
    <location>
        <begin position="286"/>
        <end position="310"/>
    </location>
</feature>
<evidence type="ECO:0000256" key="3">
    <source>
        <dbReference type="ARBA" id="ARBA00023015"/>
    </source>
</evidence>
<dbReference type="InterPro" id="IPR003593">
    <property type="entry name" value="AAA+_ATPase"/>
</dbReference>
<dbReference type="Gene3D" id="1.10.10.60">
    <property type="entry name" value="Homeodomain-like"/>
    <property type="match status" value="1"/>
</dbReference>
<dbReference type="InterPro" id="IPR002197">
    <property type="entry name" value="HTH_Fis"/>
</dbReference>
<feature type="transmembrane region" description="Helical" evidence="8">
    <location>
        <begin position="149"/>
        <end position="170"/>
    </location>
</feature>
<keyword evidence="2" id="KW-0067">ATP-binding</keyword>
<dbReference type="Proteomes" id="UP000010798">
    <property type="component" value="Chromosome"/>
</dbReference>
<dbReference type="FunFam" id="1.10.8.60:FF:000014">
    <property type="entry name" value="DNA-binding transcriptional regulator NtrC"/>
    <property type="match status" value="1"/>
</dbReference>
<evidence type="ECO:0000256" key="4">
    <source>
        <dbReference type="ARBA" id="ARBA00023125"/>
    </source>
</evidence>
<dbReference type="PROSITE" id="PS50045">
    <property type="entry name" value="SIGMA54_INTERACT_4"/>
    <property type="match status" value="1"/>
</dbReference>
<dbReference type="FunFam" id="3.40.50.300:FF:000006">
    <property type="entry name" value="DNA-binding transcriptional regulator NtrC"/>
    <property type="match status" value="1"/>
</dbReference>
<dbReference type="SUPFAM" id="SSF52540">
    <property type="entry name" value="P-loop containing nucleoside triphosphate hydrolases"/>
    <property type="match status" value="1"/>
</dbReference>
<feature type="transmembrane region" description="Helical" evidence="8">
    <location>
        <begin position="322"/>
        <end position="340"/>
    </location>
</feature>
<dbReference type="AlphaFoldDB" id="L0D963"/>
<dbReference type="Gene3D" id="3.40.50.300">
    <property type="entry name" value="P-loop containing nucleotide triphosphate hydrolases"/>
    <property type="match status" value="1"/>
</dbReference>
<dbReference type="SMART" id="SM00065">
    <property type="entry name" value="GAF"/>
    <property type="match status" value="1"/>
</dbReference>
<dbReference type="InterPro" id="IPR003018">
    <property type="entry name" value="GAF"/>
</dbReference>
<dbReference type="InterPro" id="IPR009057">
    <property type="entry name" value="Homeodomain-like_sf"/>
</dbReference>
<dbReference type="eggNOG" id="COG2204">
    <property type="taxonomic scope" value="Bacteria"/>
</dbReference>
<dbReference type="PROSITE" id="PS00688">
    <property type="entry name" value="SIGMA54_INTERACT_3"/>
    <property type="match status" value="1"/>
</dbReference>
<evidence type="ECO:0000256" key="2">
    <source>
        <dbReference type="ARBA" id="ARBA00022840"/>
    </source>
</evidence>
<dbReference type="SMART" id="SM00382">
    <property type="entry name" value="AAA"/>
    <property type="match status" value="1"/>
</dbReference>
<dbReference type="PRINTS" id="PR01590">
    <property type="entry name" value="HTHFIS"/>
</dbReference>
<dbReference type="CDD" id="cd00009">
    <property type="entry name" value="AAA"/>
    <property type="match status" value="1"/>
</dbReference>
<evidence type="ECO:0000256" key="6">
    <source>
        <dbReference type="ARBA" id="ARBA00023163"/>
    </source>
</evidence>
<feature type="transmembrane region" description="Helical" evidence="8">
    <location>
        <begin position="241"/>
        <end position="266"/>
    </location>
</feature>
<name>L0D963_SINAD</name>
<dbReference type="RefSeq" id="WP_015244381.1">
    <property type="nucleotide sequence ID" value="NC_019892.1"/>
</dbReference>
<dbReference type="GO" id="GO:0043565">
    <property type="term" value="F:sequence-specific DNA binding"/>
    <property type="evidence" value="ECO:0007669"/>
    <property type="project" value="InterPro"/>
</dbReference>
<dbReference type="InterPro" id="IPR027417">
    <property type="entry name" value="P-loop_NTPase"/>
</dbReference>
<dbReference type="Pfam" id="PF25601">
    <property type="entry name" value="AAA_lid_14"/>
    <property type="match status" value="1"/>
</dbReference>
<feature type="transmembrane region" description="Helical" evidence="8">
    <location>
        <begin position="177"/>
        <end position="194"/>
    </location>
</feature>
<dbReference type="EMBL" id="CP003364">
    <property type="protein sequence ID" value="AGA25201.1"/>
    <property type="molecule type" value="Genomic_DNA"/>
</dbReference>
<feature type="transmembrane region" description="Helical" evidence="8">
    <location>
        <begin position="389"/>
        <end position="413"/>
    </location>
</feature>
<dbReference type="SUPFAM" id="SSF46689">
    <property type="entry name" value="Homeodomain-like"/>
    <property type="match status" value="1"/>
</dbReference>
<dbReference type="GO" id="GO:0005524">
    <property type="term" value="F:ATP binding"/>
    <property type="evidence" value="ECO:0007669"/>
    <property type="project" value="UniProtKB-KW"/>
</dbReference>
<feature type="region of interest" description="Disordered" evidence="7">
    <location>
        <begin position="1"/>
        <end position="31"/>
    </location>
</feature>
<dbReference type="InterPro" id="IPR025662">
    <property type="entry name" value="Sigma_54_int_dom_ATP-bd_1"/>
</dbReference>
<reference evidence="10 11" key="1">
    <citation type="submission" date="2012-02" db="EMBL/GenBank/DDBJ databases">
        <title>Complete sequence of chromosome of Singulisphaera acidiphila DSM 18658.</title>
        <authorList>
            <consortium name="US DOE Joint Genome Institute (JGI-PGF)"/>
            <person name="Lucas S."/>
            <person name="Copeland A."/>
            <person name="Lapidus A."/>
            <person name="Glavina del Rio T."/>
            <person name="Dalin E."/>
            <person name="Tice H."/>
            <person name="Bruce D."/>
            <person name="Goodwin L."/>
            <person name="Pitluck S."/>
            <person name="Peters L."/>
            <person name="Ovchinnikova G."/>
            <person name="Chertkov O."/>
            <person name="Kyrpides N."/>
            <person name="Mavromatis K."/>
            <person name="Ivanova N."/>
            <person name="Brettin T."/>
            <person name="Detter J.C."/>
            <person name="Han C."/>
            <person name="Larimer F."/>
            <person name="Land M."/>
            <person name="Hauser L."/>
            <person name="Markowitz V."/>
            <person name="Cheng J.-F."/>
            <person name="Hugenholtz P."/>
            <person name="Woyke T."/>
            <person name="Wu D."/>
            <person name="Tindall B."/>
            <person name="Pomrenke H."/>
            <person name="Brambilla E."/>
            <person name="Klenk H.-P."/>
            <person name="Eisen J.A."/>
        </authorList>
    </citation>
    <scope>NUCLEOTIDE SEQUENCE [LARGE SCALE GENOMIC DNA]</scope>
    <source>
        <strain evidence="11">ATCC BAA-1392 / DSM 18658 / VKM B-2454 / MOB10</strain>
    </source>
</reference>
<feature type="transmembrane region" description="Helical" evidence="8">
    <location>
        <begin position="36"/>
        <end position="59"/>
    </location>
</feature>
<keyword evidence="1" id="KW-0547">Nucleotide-binding</keyword>
<dbReference type="Pfam" id="PF02954">
    <property type="entry name" value="HTH_8"/>
    <property type="match status" value="1"/>
</dbReference>
<feature type="transmembrane region" description="Helical" evidence="8">
    <location>
        <begin position="206"/>
        <end position="229"/>
    </location>
</feature>
<evidence type="ECO:0000313" key="11">
    <source>
        <dbReference type="Proteomes" id="UP000010798"/>
    </source>
</evidence>
<feature type="transmembrane region" description="Helical" evidence="8">
    <location>
        <begin position="355"/>
        <end position="377"/>
    </location>
</feature>
<dbReference type="InterPro" id="IPR058031">
    <property type="entry name" value="AAA_lid_NorR"/>
</dbReference>
<dbReference type="GO" id="GO:0006355">
    <property type="term" value="P:regulation of DNA-templated transcription"/>
    <property type="evidence" value="ECO:0007669"/>
    <property type="project" value="InterPro"/>
</dbReference>
<keyword evidence="3" id="KW-0805">Transcription regulation</keyword>
<feature type="compositionally biased region" description="Low complexity" evidence="7">
    <location>
        <begin position="945"/>
        <end position="964"/>
    </location>
</feature>
<dbReference type="OrthoDB" id="9807827at2"/>
<sequence length="1031" mass="114344">MDLPPYRSPHPQRDPYPTSSDPRAGGGTRKRGPQRAILMGFGLVVLLYSSAVFFLVAYMGDIGVRCMFGVELKEDVPASYTWTPERPVKKDTLLEIAGVPITNYTDYTRAIRGLTDRVHQRVEVKWKDQRGQVKSAEALVGYRPPKTYLWSWVWFLQEMVIFAVGARVFWKRPHDDSARLFFWLCVMTVGAYMGGYHWTEIVVEPILIWAFAMFAVFVPVVSLHFYLVFPRLNPVFARYRRLVLATLYGVPSAYLCALWGSMFWARWLGGHDGGERVLSALRLVKILAIGYIGVASVTYGICILCLITSFRCARTRAERHQVQWIALAAVLASLLIAYLLRQAWFDPSTLGRDSAAWPMFGVSLLFSVAYTLSITRYKLMQVEEIVNRSVVYFAISVSAGLLYSCVLLVGGAIIGEQLLSANQTWRGAMVAGLSVIVVLILSELARERFQKAIDRRFYREKYKFDQAMRKMRVAVGSLVDRATLGRRLLEAAAEVLHLEWGAIYLNESPGGAFHLVASQGVTPDETKLGSSNPLVERLRTTPSIRVPHAVSLSTASDPATDAMIALGGEAAHSLGADGNLAGVLVLGPKRSGMPYEDEEIAFLGALSSVATLTLHSAGIQQTLEALNQELRDKVDKITEQQRRILILQDQLMDRGETPLQLERPAEQPQVFDSIKGSGPAVKRMIELARKVAASSSAVLIRGESGTGKEVLAEAIHASSPRASRPFVKVHCAALSQSLLESELFGHVKGAYTGADRDRVGRFEQANGGTLFLDEIGDINLEVQTKLLRVLQEMSFERVGSSQPVTVDVRILAATHQDLESLIRTGRFREDLYYRLNVIPLRTPSLRERKEDVFELAVYFLGRHAKRIGKGVTRLDEETVEALVAYDWPGNIRELENVIEHAVVLADGPAVTREDLPLDLLQPSRRRPRLGATAAAQGSRRPQKEAVVATSSSRSSASNSNATWSDPASTPTSPVEDDWDAEVIAYERQRLIDALHEANGNNSEAARLLGMPRSTLCSKLKKHGLLKRRGSF</sequence>
<dbReference type="HOGENOM" id="CLU_009564_0_0_0"/>
<dbReference type="eggNOG" id="COG2203">
    <property type="taxonomic scope" value="Bacteria"/>
</dbReference>
<accession>L0D963</accession>
<evidence type="ECO:0000256" key="7">
    <source>
        <dbReference type="SAM" id="MobiDB-lite"/>
    </source>
</evidence>
<feature type="domain" description="Sigma-54 factor interaction" evidence="9">
    <location>
        <begin position="674"/>
        <end position="903"/>
    </location>
</feature>
<evidence type="ECO:0000313" key="10">
    <source>
        <dbReference type="EMBL" id="AGA25201.1"/>
    </source>
</evidence>
<dbReference type="STRING" id="886293.Sinac_0792"/>
<dbReference type="Gene3D" id="1.10.8.60">
    <property type="match status" value="1"/>
</dbReference>
<evidence type="ECO:0000256" key="8">
    <source>
        <dbReference type="SAM" id="Phobius"/>
    </source>
</evidence>
<protein>
    <submittedName>
        <fullName evidence="10">Transcriptional regulator containing GAF, AAA-type ATPase, and DNA binding domains</fullName>
    </submittedName>
</protein>
<organism evidence="10 11">
    <name type="scientific">Singulisphaera acidiphila (strain ATCC BAA-1392 / DSM 18658 / VKM B-2454 / MOB10)</name>
    <dbReference type="NCBI Taxonomy" id="886293"/>
    <lineage>
        <taxon>Bacteria</taxon>
        <taxon>Pseudomonadati</taxon>
        <taxon>Planctomycetota</taxon>
        <taxon>Planctomycetia</taxon>
        <taxon>Isosphaerales</taxon>
        <taxon>Isosphaeraceae</taxon>
        <taxon>Singulisphaera</taxon>
    </lineage>
</organism>
<dbReference type="PROSITE" id="PS00676">
    <property type="entry name" value="SIGMA54_INTERACT_2"/>
    <property type="match status" value="1"/>
</dbReference>